<feature type="binding site" evidence="15">
    <location>
        <begin position="37"/>
        <end position="44"/>
    </location>
    <ligand>
        <name>ATP</name>
        <dbReference type="ChEBI" id="CHEBI:30616"/>
    </ligand>
</feature>
<dbReference type="EMBL" id="JAVDUJ010000001">
    <property type="protein sequence ID" value="MDR6938658.1"/>
    <property type="molecule type" value="Genomic_DNA"/>
</dbReference>
<proteinExistence type="inferred from homology"/>
<comment type="similarity">
    <text evidence="1">Belongs to the helicase family. UvrD subfamily.</text>
</comment>
<evidence type="ECO:0000256" key="7">
    <source>
        <dbReference type="ARBA" id="ARBA00022839"/>
    </source>
</evidence>
<dbReference type="PANTHER" id="PTHR11070">
    <property type="entry name" value="UVRD / RECB / PCRA DNA HELICASE FAMILY MEMBER"/>
    <property type="match status" value="1"/>
</dbReference>
<evidence type="ECO:0000256" key="10">
    <source>
        <dbReference type="ARBA" id="ARBA00023204"/>
    </source>
</evidence>
<keyword evidence="19" id="KW-1185">Reference proteome</keyword>
<keyword evidence="2" id="KW-0540">Nuclease</keyword>
<name>A0ABU1SZX4_9ACTO</name>
<comment type="catalytic activity">
    <reaction evidence="12">
        <text>Couples ATP hydrolysis with the unwinding of duplex DNA by translocating in the 3'-5' direction.</text>
        <dbReference type="EC" id="5.6.2.4"/>
    </reaction>
</comment>
<evidence type="ECO:0000256" key="14">
    <source>
        <dbReference type="ARBA" id="ARBA00048988"/>
    </source>
</evidence>
<evidence type="ECO:0000256" key="1">
    <source>
        <dbReference type="ARBA" id="ARBA00009922"/>
    </source>
</evidence>
<dbReference type="EC" id="5.6.2.4" evidence="13"/>
<keyword evidence="11" id="KW-0413">Isomerase</keyword>
<dbReference type="RefSeq" id="WP_309954658.1">
    <property type="nucleotide sequence ID" value="NZ_JAVDUJ010000001.1"/>
</dbReference>
<sequence length="1262" mass="140905">MRNKINYSDFAATLEFPPTDEQAEVITSQAPSILVIAGAGSGKTTTMSQRIAWKIVSGQVRPEQVLGLTFTNKAASELAESTYSEIENARKTLRLVHATENDAENNNESTNDLVSQLESEDLFTANLDARSRADADSRQEDLEQKAVERNRALDQIATNLHEDLLRPTISTYNAFASEIAGSYAMLIGEDPRARLINQAERWQIMEKIVQELEISAEFREILREKSDSADTAIKVSLNLAAAIIDNLIDIETLREYLENEIQIISDLEAAGNFRGKPFTKTEASKGFAKLKDAPASLKYRLAVLPYVEAYFKYKRENSLIEFADQISWATRILQAAPEVGKKLREQYKLILLDEYQDTSVNQALFLSQAFKGAESVCAVGDPNQAIYGWRGASANALVDFVKQFNVAKNHQLTLYTSFRNPRSVLRVANRITQGFAQEVSPHLLYEDFNEIAEIGRPWIDEPIVPAGKAALELPILKAQPKAINGNVIHVHRHLRSESYQAMAAQIAKDFAVITKKRFANSDSTAPTGAVLVRANKHKEDVAAALKAAGLEYEIVGGTPVITMPEIRAIRSLLKLSVSDTCNDSLVYLFNYFALGAADINAFADLRRLVKQKMAAESPDKKSQHANLMDVFAIFEAELNSEDSKQNRADNEFRTNCKENAAIYAAAKASITSAGIERINYIATCVAKLKENRNLQIPIMIQKSVELLQLPILIASRIEGQAKIRSAINIFSQLSADYCAADTGRKLAGFLSWIDEVEAQENVGQEKEGDDSALVEVLDGEVQIPGKVTILTIHAAKGLQWDVVAIPELVAGGIDTGANKGLAPWHTTSKKFPDPLRADADYIPYLSIQDISFCSEDLKLQKGEAACRYYDYLNRKLPKYYSDEQRRLAYVAFTRPKYSLILASHEYESRQKVMQIVEKSNTKTGSWQPAELSTFLNELLSKTLQSEKNEPDYCIPDPGNEPIFATKEEFQTWAETLNNSTSSENQANTAKYWPRDVNRELISPEHKDFQIPDEKSAAALTEISSHILLLNAETNESTQLEQEIPYFTASGIVSLISDAETFIRMQQRPIPTEPNESARRGALVHAKIAQYFEKPQYFNIDEIAGPNEMKIDPELIQEDRKAQKLFTRFTQSRFANLKPIAIEQSVELVIAGIPVRCVIDAVFDTTQIPDAPPVTIVDWKTGKRPNQADIAARQSQLTLYRYAWSHSTGIPIDQIDTCFVYLGEDDTAKRELRIPPMNKEELETKIMNQLAHIGSSSKGDETQ</sequence>
<evidence type="ECO:0000313" key="18">
    <source>
        <dbReference type="EMBL" id="MDR6938658.1"/>
    </source>
</evidence>
<dbReference type="Gene3D" id="1.10.10.160">
    <property type="match status" value="1"/>
</dbReference>
<evidence type="ECO:0000256" key="11">
    <source>
        <dbReference type="ARBA" id="ARBA00023235"/>
    </source>
</evidence>
<evidence type="ECO:0000256" key="8">
    <source>
        <dbReference type="ARBA" id="ARBA00022840"/>
    </source>
</evidence>
<evidence type="ECO:0000256" key="3">
    <source>
        <dbReference type="ARBA" id="ARBA00022741"/>
    </source>
</evidence>
<evidence type="ECO:0000259" key="17">
    <source>
        <dbReference type="PROSITE" id="PS51217"/>
    </source>
</evidence>
<keyword evidence="9" id="KW-0238">DNA-binding</keyword>
<dbReference type="InterPro" id="IPR014016">
    <property type="entry name" value="UvrD-like_ATP-bd"/>
</dbReference>
<dbReference type="InterPro" id="IPR000212">
    <property type="entry name" value="DNA_helicase_UvrD/REP"/>
</dbReference>
<keyword evidence="10" id="KW-0234">DNA repair</keyword>
<dbReference type="PROSITE" id="PS51217">
    <property type="entry name" value="UVRD_HELICASE_CTER"/>
    <property type="match status" value="1"/>
</dbReference>
<evidence type="ECO:0000256" key="2">
    <source>
        <dbReference type="ARBA" id="ARBA00022722"/>
    </source>
</evidence>
<organism evidence="18 19">
    <name type="scientific">Arcanobacterium hippocoleae</name>
    <dbReference type="NCBI Taxonomy" id="149017"/>
    <lineage>
        <taxon>Bacteria</taxon>
        <taxon>Bacillati</taxon>
        <taxon>Actinomycetota</taxon>
        <taxon>Actinomycetes</taxon>
        <taxon>Actinomycetales</taxon>
        <taxon>Actinomycetaceae</taxon>
        <taxon>Arcanobacterium</taxon>
    </lineage>
</organism>
<dbReference type="Gene3D" id="3.90.320.10">
    <property type="match status" value="1"/>
</dbReference>
<evidence type="ECO:0000256" key="13">
    <source>
        <dbReference type="ARBA" id="ARBA00034808"/>
    </source>
</evidence>
<evidence type="ECO:0000256" key="12">
    <source>
        <dbReference type="ARBA" id="ARBA00034617"/>
    </source>
</evidence>
<evidence type="ECO:0000256" key="4">
    <source>
        <dbReference type="ARBA" id="ARBA00022763"/>
    </source>
</evidence>
<dbReference type="GO" id="GO:0016787">
    <property type="term" value="F:hydrolase activity"/>
    <property type="evidence" value="ECO:0007669"/>
    <property type="project" value="UniProtKB-KW"/>
</dbReference>
<keyword evidence="4" id="KW-0227">DNA damage</keyword>
<keyword evidence="6 15" id="KW-0347">Helicase</keyword>
<comment type="caution">
    <text evidence="18">The sequence shown here is derived from an EMBL/GenBank/DDBJ whole genome shotgun (WGS) entry which is preliminary data.</text>
</comment>
<keyword evidence="3 15" id="KW-0547">Nucleotide-binding</keyword>
<accession>A0ABU1SZX4</accession>
<dbReference type="InterPro" id="IPR014017">
    <property type="entry name" value="DNA_helicase_UvrD-like_C"/>
</dbReference>
<dbReference type="InterPro" id="IPR013986">
    <property type="entry name" value="DExx_box_DNA_helicase_dom_sf"/>
</dbReference>
<dbReference type="CDD" id="cd17932">
    <property type="entry name" value="DEXQc_UvrD"/>
    <property type="match status" value="1"/>
</dbReference>
<feature type="domain" description="UvrD-like helicase C-terminal" evidence="17">
    <location>
        <begin position="422"/>
        <end position="797"/>
    </location>
</feature>
<dbReference type="PANTHER" id="PTHR11070:SF55">
    <property type="entry name" value="DNA 3'-5' HELICASE"/>
    <property type="match status" value="1"/>
</dbReference>
<gene>
    <name evidence="18" type="ORF">J2S36_000201</name>
</gene>
<feature type="domain" description="UvrD-like helicase ATP-binding" evidence="16">
    <location>
        <begin position="16"/>
        <end position="421"/>
    </location>
</feature>
<dbReference type="Pfam" id="PF13361">
    <property type="entry name" value="UvrD_C"/>
    <property type="match status" value="1"/>
</dbReference>
<keyword evidence="5 15" id="KW-0378">Hydrolase</keyword>
<evidence type="ECO:0000256" key="6">
    <source>
        <dbReference type="ARBA" id="ARBA00022806"/>
    </source>
</evidence>
<dbReference type="Proteomes" id="UP001266099">
    <property type="component" value="Unassembled WGS sequence"/>
</dbReference>
<dbReference type="Gene3D" id="1.10.486.10">
    <property type="entry name" value="PCRA, domain 4"/>
    <property type="match status" value="1"/>
</dbReference>
<keyword evidence="8 15" id="KW-0067">ATP-binding</keyword>
<dbReference type="InterPro" id="IPR027417">
    <property type="entry name" value="P-loop_NTPase"/>
</dbReference>
<evidence type="ECO:0000256" key="9">
    <source>
        <dbReference type="ARBA" id="ARBA00023125"/>
    </source>
</evidence>
<comment type="catalytic activity">
    <reaction evidence="14">
        <text>ATP + H2O = ADP + phosphate + H(+)</text>
        <dbReference type="Rhea" id="RHEA:13065"/>
        <dbReference type="ChEBI" id="CHEBI:15377"/>
        <dbReference type="ChEBI" id="CHEBI:15378"/>
        <dbReference type="ChEBI" id="CHEBI:30616"/>
        <dbReference type="ChEBI" id="CHEBI:43474"/>
        <dbReference type="ChEBI" id="CHEBI:456216"/>
        <dbReference type="EC" id="5.6.2.4"/>
    </reaction>
</comment>
<dbReference type="Pfam" id="PF12705">
    <property type="entry name" value="PDDEXK_1"/>
    <property type="match status" value="1"/>
</dbReference>
<dbReference type="SUPFAM" id="SSF52540">
    <property type="entry name" value="P-loop containing nucleoside triphosphate hydrolases"/>
    <property type="match status" value="1"/>
</dbReference>
<evidence type="ECO:0000259" key="16">
    <source>
        <dbReference type="PROSITE" id="PS51198"/>
    </source>
</evidence>
<evidence type="ECO:0000256" key="15">
    <source>
        <dbReference type="PROSITE-ProRule" id="PRU00560"/>
    </source>
</evidence>
<evidence type="ECO:0000256" key="5">
    <source>
        <dbReference type="ARBA" id="ARBA00022801"/>
    </source>
</evidence>
<dbReference type="Pfam" id="PF00580">
    <property type="entry name" value="UvrD-helicase"/>
    <property type="match status" value="1"/>
</dbReference>
<dbReference type="InterPro" id="IPR011604">
    <property type="entry name" value="PDDEXK-like_dom_sf"/>
</dbReference>
<dbReference type="PROSITE" id="PS51198">
    <property type="entry name" value="UVRD_HELICASE_ATP_BIND"/>
    <property type="match status" value="1"/>
</dbReference>
<dbReference type="GO" id="GO:0003678">
    <property type="term" value="F:DNA helicase activity"/>
    <property type="evidence" value="ECO:0007669"/>
    <property type="project" value="UniProtKB-EC"/>
</dbReference>
<evidence type="ECO:0000313" key="19">
    <source>
        <dbReference type="Proteomes" id="UP001266099"/>
    </source>
</evidence>
<dbReference type="Gene3D" id="3.40.50.300">
    <property type="entry name" value="P-loop containing nucleotide triphosphate hydrolases"/>
    <property type="match status" value="3"/>
</dbReference>
<reference evidence="18 19" key="1">
    <citation type="submission" date="2023-07" db="EMBL/GenBank/DDBJ databases">
        <title>Sequencing the genomes of 1000 actinobacteria strains.</title>
        <authorList>
            <person name="Klenk H.-P."/>
        </authorList>
    </citation>
    <scope>NUCLEOTIDE SEQUENCE [LARGE SCALE GENOMIC DNA]</scope>
    <source>
        <strain evidence="18 19">DSM 15539</strain>
    </source>
</reference>
<dbReference type="InterPro" id="IPR038726">
    <property type="entry name" value="PDDEXK_AddAB-type"/>
</dbReference>
<keyword evidence="7" id="KW-0269">Exonuclease</keyword>
<protein>
    <recommendedName>
        <fullName evidence="13">DNA 3'-5' helicase</fullName>
        <ecNumber evidence="13">5.6.2.4</ecNumber>
    </recommendedName>
</protein>